<proteinExistence type="predicted"/>
<reference evidence="1" key="1">
    <citation type="submission" date="2020-10" db="EMBL/GenBank/DDBJ databases">
        <authorList>
            <person name="Gilroy R."/>
        </authorList>
    </citation>
    <scope>NUCLEOTIDE SEQUENCE</scope>
    <source>
        <strain evidence="1">USAMLcec3-3695</strain>
    </source>
</reference>
<gene>
    <name evidence="1" type="ORF">IAA61_09080</name>
</gene>
<dbReference type="AlphaFoldDB" id="A0A9D1MDB0"/>
<dbReference type="EMBL" id="DVNB01000091">
    <property type="protein sequence ID" value="HIU57942.1"/>
    <property type="molecule type" value="Genomic_DNA"/>
</dbReference>
<organism evidence="1 2">
    <name type="scientific">Candidatus Ornithomonoglobus merdipullorum</name>
    <dbReference type="NCBI Taxonomy" id="2840895"/>
    <lineage>
        <taxon>Bacteria</taxon>
        <taxon>Bacillati</taxon>
        <taxon>Bacillota</taxon>
        <taxon>Clostridia</taxon>
        <taxon>Candidatus Ornithomonoglobus</taxon>
    </lineage>
</organism>
<evidence type="ECO:0000313" key="2">
    <source>
        <dbReference type="Proteomes" id="UP000824109"/>
    </source>
</evidence>
<comment type="caution">
    <text evidence="1">The sequence shown here is derived from an EMBL/GenBank/DDBJ whole genome shotgun (WGS) entry which is preliminary data.</text>
</comment>
<dbReference type="Proteomes" id="UP000824109">
    <property type="component" value="Unassembled WGS sequence"/>
</dbReference>
<sequence length="1003" mass="111482">MDTIYKIAAIGIAITSAIALISAKLITAAEYSVVEVGTERIDGFSAQSIKNATIGDEGEAYSGEMWLSKDGNVTHPEWFEGDKLINADGTYYLIKAEAAPDYYENGSAEFDPYVIIGDGSDEAENKVEYANGSDVSVNTVDGRDYTYRTLGNNGSMVINLKCSPNETNYLTVQLWGGDTGEGMLWVCDPVSGFMNPTDSEQPHRNGIVDRRNWVELNTLSSTPQYDGGFIYTTYEIPEIYTEGRESVSLRIYSTGGPADYGAIVIKEQTSQSRGIYGAFMEQDPYFEPEEYGITGGGYTNDAQISEVSYDDTKEQLKEAVRSGIDTLREWQIYGGDNYPPYMSGMITRSGSWQAKAAEDEDWKDIYYNESFMLSQNMTPLNMLELAAYAYNNAAELGYDDNEKAEFFDRVIAGIDFLCRAQGSNGGFFSSGGWIGGPYRSEAGGNHLTGFGLRSMGEALLMIWDDLGDEEKSELIDSDADGIEDTARLTAWNAMLESARDYLITLEGGYGHAPNQDMANSEAALKFDAFLIRSGGNTLSRQGRNSVLARCFGDSKNLVLSSYWVSEKGTILENFGSVCGGYSGDYGSIAIVQLSRIAEAASRYFDVNYTGRISTIYDTIDNYYFTGKKSVNGNFYTQLYTEGLTSNRNSYYPGTERYPIDIYAALELQNDTALKVIYDYLNHKDIAYEVDAGALNISNVHYEDGIIDAYRLYDAFDNLIEAFDARDIDEYRYVMEDDSVKSYAWCDETARSVVIKDSGERIYMTLNWRNPMHSLNYYNTPYQSDNQRIQINNLARVHSTNGKYDRYGYAEVYTDNYLTDDWTYINQGSENSCIQALMICRYGDYTVIMNSRGCQGGTARNYGWNEFEAEAELDRACEYTDLVTGKVYTYSGGQWACGAEVMRLGSNSTMVLKKSGLRTYVGYNGAGEAEVTIKNVTSSAEEITVYSADRGNDGSLEGIRAEGLTAEPGISTINIKADSGSEFFVWNANMTPILDKIITIDIDK</sequence>
<name>A0A9D1MDB0_9FIRM</name>
<protein>
    <submittedName>
        <fullName evidence="1">Uncharacterized protein</fullName>
    </submittedName>
</protein>
<accession>A0A9D1MDB0</accession>
<evidence type="ECO:0000313" key="1">
    <source>
        <dbReference type="EMBL" id="HIU57942.1"/>
    </source>
</evidence>
<reference evidence="1" key="2">
    <citation type="journal article" date="2021" name="PeerJ">
        <title>Extensive microbial diversity within the chicken gut microbiome revealed by metagenomics and culture.</title>
        <authorList>
            <person name="Gilroy R."/>
            <person name="Ravi A."/>
            <person name="Getino M."/>
            <person name="Pursley I."/>
            <person name="Horton D.L."/>
            <person name="Alikhan N.F."/>
            <person name="Baker D."/>
            <person name="Gharbi K."/>
            <person name="Hall N."/>
            <person name="Watson M."/>
            <person name="Adriaenssens E.M."/>
            <person name="Foster-Nyarko E."/>
            <person name="Jarju S."/>
            <person name="Secka A."/>
            <person name="Antonio M."/>
            <person name="Oren A."/>
            <person name="Chaudhuri R.R."/>
            <person name="La Ragione R."/>
            <person name="Hildebrand F."/>
            <person name="Pallen M.J."/>
        </authorList>
    </citation>
    <scope>NUCLEOTIDE SEQUENCE</scope>
    <source>
        <strain evidence="1">USAMLcec3-3695</strain>
    </source>
</reference>